<organism evidence="2 3">
    <name type="scientific">Sphingorhabdus contaminans</name>
    <dbReference type="NCBI Taxonomy" id="1343899"/>
    <lineage>
        <taxon>Bacteria</taxon>
        <taxon>Pseudomonadati</taxon>
        <taxon>Pseudomonadota</taxon>
        <taxon>Alphaproteobacteria</taxon>
        <taxon>Sphingomonadales</taxon>
        <taxon>Sphingomonadaceae</taxon>
        <taxon>Sphingorhabdus</taxon>
    </lineage>
</organism>
<dbReference type="InterPro" id="IPR036895">
    <property type="entry name" value="Uracil-DNA_glycosylase-like_sf"/>
</dbReference>
<gene>
    <name evidence="2" type="ORF">FOM92_08480</name>
</gene>
<dbReference type="EMBL" id="VKKU01000002">
    <property type="protein sequence ID" value="TSB01250.1"/>
    <property type="molecule type" value="Genomic_DNA"/>
</dbReference>
<evidence type="ECO:0000313" key="2">
    <source>
        <dbReference type="EMBL" id="TSB01250.1"/>
    </source>
</evidence>
<evidence type="ECO:0000259" key="1">
    <source>
        <dbReference type="SMART" id="SM00986"/>
    </source>
</evidence>
<dbReference type="CDD" id="cd10032">
    <property type="entry name" value="UDG-F6_HDG"/>
    <property type="match status" value="1"/>
</dbReference>
<dbReference type="Pfam" id="PF03167">
    <property type="entry name" value="UDG"/>
    <property type="match status" value="1"/>
</dbReference>
<dbReference type="EC" id="3.2.2.15" evidence="2"/>
<feature type="domain" description="Uracil-DNA glycosylase-like" evidence="1">
    <location>
        <begin position="6"/>
        <end position="157"/>
    </location>
</feature>
<dbReference type="Proteomes" id="UP000320160">
    <property type="component" value="Unassembled WGS sequence"/>
</dbReference>
<dbReference type="OrthoDB" id="9799921at2"/>
<dbReference type="InterPro" id="IPR005122">
    <property type="entry name" value="Uracil-DNA_glycosylase-like"/>
</dbReference>
<dbReference type="GO" id="GO:0033958">
    <property type="term" value="F:DNA-deoxyinosine glycosylase activity"/>
    <property type="evidence" value="ECO:0007669"/>
    <property type="project" value="UniProtKB-EC"/>
</dbReference>
<keyword evidence="2" id="KW-0326">Glycosidase</keyword>
<name>A0A553W981_9SPHN</name>
<dbReference type="Gene3D" id="3.40.470.10">
    <property type="entry name" value="Uracil-DNA glycosylase-like domain"/>
    <property type="match status" value="1"/>
</dbReference>
<dbReference type="SMART" id="SM00986">
    <property type="entry name" value="UDG"/>
    <property type="match status" value="1"/>
</dbReference>
<keyword evidence="3" id="KW-1185">Reference proteome</keyword>
<accession>A0A553W981</accession>
<protein>
    <submittedName>
        <fullName evidence="2">DNA-deoxyinosine glycosylase</fullName>
        <ecNumber evidence="2">3.2.2.15</ecNumber>
    </submittedName>
</protein>
<dbReference type="NCBIfam" id="TIGR04274">
    <property type="entry name" value="hypoxanDNAglyco"/>
    <property type="match status" value="1"/>
</dbReference>
<dbReference type="InterPro" id="IPR026353">
    <property type="entry name" value="Hypoxan-DNA_Glyclase"/>
</dbReference>
<comment type="caution">
    <text evidence="2">The sequence shown here is derived from an EMBL/GenBank/DDBJ whole genome shotgun (WGS) entry which is preliminary data.</text>
</comment>
<evidence type="ECO:0000313" key="3">
    <source>
        <dbReference type="Proteomes" id="UP000320160"/>
    </source>
</evidence>
<keyword evidence="2" id="KW-0378">Hydrolase</keyword>
<dbReference type="SMART" id="SM00987">
    <property type="entry name" value="UreE_C"/>
    <property type="match status" value="1"/>
</dbReference>
<dbReference type="AlphaFoldDB" id="A0A553W981"/>
<dbReference type="SUPFAM" id="SSF52141">
    <property type="entry name" value="Uracil-DNA glycosylase-like"/>
    <property type="match status" value="1"/>
</dbReference>
<proteinExistence type="predicted"/>
<reference evidence="2 3" key="1">
    <citation type="submission" date="2019-07" db="EMBL/GenBank/DDBJ databases">
        <authorList>
            <person name="Park M."/>
        </authorList>
    </citation>
    <scope>NUCLEOTIDE SEQUENCE [LARGE SCALE GENOMIC DNA]</scope>
    <source>
        <strain evidence="2 3">KCTC32445</strain>
    </source>
</reference>
<sequence length="161" mass="17860">MKACLPPVFSPTARLLILGSLPGEQSLARRQYYAHPRNQFWDLLDATFHSSLRSLDYDARLVALKAMGIALWDVVAKAEREGSLDGKLRASQANDLPSLLRNLSELQAVAFNGGTAFKMGMKNASVFSHLKVLALPSSSPAYTMPFAEKLQKWHLLREFGK</sequence>